<keyword evidence="1" id="KW-0479">Metal-binding</keyword>
<dbReference type="EMBL" id="KI546092">
    <property type="protein sequence ID" value="EST45546.1"/>
    <property type="molecule type" value="Genomic_DNA"/>
</dbReference>
<evidence type="ECO:0000256" key="4">
    <source>
        <dbReference type="PROSITE-ProRule" id="PRU00175"/>
    </source>
</evidence>
<accession>V6LPA5</accession>
<dbReference type="SMART" id="SM00184">
    <property type="entry name" value="RING"/>
    <property type="match status" value="1"/>
</dbReference>
<dbReference type="EMBL" id="AUWU02000008">
    <property type="protein sequence ID" value="KAH0570356.1"/>
    <property type="molecule type" value="Genomic_DNA"/>
</dbReference>
<dbReference type="SUPFAM" id="SSF57850">
    <property type="entry name" value="RING/U-box"/>
    <property type="match status" value="1"/>
</dbReference>
<keyword evidence="2 4" id="KW-0863">Zinc-finger</keyword>
<evidence type="ECO:0000256" key="3">
    <source>
        <dbReference type="ARBA" id="ARBA00022833"/>
    </source>
</evidence>
<dbReference type="OrthoDB" id="2017893at2759"/>
<sequence>MSSEIKRAEFDYLQARFCYEKSFQQYEKEINELKDELNNQHDLLSDQENKYLSQHDKLENNLENIGWITTLMLLQSQLLSTTIKQPIEHNFDLSWIKIITTVQSTDNTSFQDFKNKINNIISQFNQFKEKFEESESQSLTDEKQISQSLFTYFISQEALLKQSYIDFVYQQQILEIQSNILCLFKDDWSRRLKQGQCLQSVAREKLQQLTITNGELQGQIKILNEKIISIQSNKQLDLKLVIQSLNDLQLPEKEENINFYIPQNIQEVQDIQINIQEPQKNLLTTIPQITALQDNINVIQSLDFHVPLKATKTINEEELHLFNNTVSVSITQYENLLHQLENGLSDDNIACDALEETSVFIIPKISIPPPKFIPSGKPIALTFDTSLLQKFDDKLAIALDEIQRLQKVFNCNNQELISQQVQSQHSLVSKSLESLISKLQKAVDQVNQEILTQNTQYNEINAQIQQKRQDLTQINTVQHSNQSQIFILQKQNFCQICKTTPLGIILPCGHCFCDRCLKDLTGRNCKCPVCRFMYKENEVVKMRKGLNFK</sequence>
<evidence type="ECO:0000313" key="8">
    <source>
        <dbReference type="EMBL" id="KAH0570356.1"/>
    </source>
</evidence>
<evidence type="ECO:0000313" key="9">
    <source>
        <dbReference type="Proteomes" id="UP000018208"/>
    </source>
</evidence>
<protein>
    <submittedName>
        <fullName evidence="7">RING finger domain-containing protein</fullName>
    </submittedName>
</protein>
<dbReference type="GO" id="GO:0008270">
    <property type="term" value="F:zinc ion binding"/>
    <property type="evidence" value="ECO:0007669"/>
    <property type="project" value="UniProtKB-KW"/>
</dbReference>
<keyword evidence="3" id="KW-0862">Zinc</keyword>
<keyword evidence="9" id="KW-1185">Reference proteome</keyword>
<dbReference type="InterPro" id="IPR013083">
    <property type="entry name" value="Znf_RING/FYVE/PHD"/>
</dbReference>
<feature type="coiled-coil region" evidence="5">
    <location>
        <begin position="16"/>
        <end position="50"/>
    </location>
</feature>
<dbReference type="AlphaFoldDB" id="V6LPA5"/>
<organism evidence="7">
    <name type="scientific">Spironucleus salmonicida</name>
    <dbReference type="NCBI Taxonomy" id="348837"/>
    <lineage>
        <taxon>Eukaryota</taxon>
        <taxon>Metamonada</taxon>
        <taxon>Diplomonadida</taxon>
        <taxon>Hexamitidae</taxon>
        <taxon>Hexamitinae</taxon>
        <taxon>Spironucleus</taxon>
    </lineage>
</organism>
<reference evidence="7 8" key="1">
    <citation type="journal article" date="2014" name="PLoS Genet.">
        <title>The Genome of Spironucleus salmonicida Highlights a Fish Pathogen Adapted to Fluctuating Environments.</title>
        <authorList>
            <person name="Xu F."/>
            <person name="Jerlstrom-Hultqvist J."/>
            <person name="Einarsson E."/>
            <person name="Astvaldsson A."/>
            <person name="Svard S.G."/>
            <person name="Andersson J.O."/>
        </authorList>
    </citation>
    <scope>NUCLEOTIDE SEQUENCE</scope>
    <source>
        <strain evidence="8">ATCC 50377</strain>
    </source>
</reference>
<name>V6LPA5_9EUKA</name>
<evidence type="ECO:0000256" key="1">
    <source>
        <dbReference type="ARBA" id="ARBA00022723"/>
    </source>
</evidence>
<dbReference type="Proteomes" id="UP000018208">
    <property type="component" value="Unassembled WGS sequence"/>
</dbReference>
<dbReference type="InterPro" id="IPR017907">
    <property type="entry name" value="Znf_RING_CS"/>
</dbReference>
<reference evidence="8" key="2">
    <citation type="submission" date="2020-12" db="EMBL/GenBank/DDBJ databases">
        <title>New Spironucleus salmonicida genome in near-complete chromosomes.</title>
        <authorList>
            <person name="Xu F."/>
            <person name="Kurt Z."/>
            <person name="Jimenez-Gonzalez A."/>
            <person name="Astvaldsson A."/>
            <person name="Andersson J.O."/>
            <person name="Svard S.G."/>
        </authorList>
    </citation>
    <scope>NUCLEOTIDE SEQUENCE</scope>
    <source>
        <strain evidence="8">ATCC 50377</strain>
    </source>
</reference>
<evidence type="ECO:0000256" key="2">
    <source>
        <dbReference type="ARBA" id="ARBA00022771"/>
    </source>
</evidence>
<dbReference type="PROSITE" id="PS00518">
    <property type="entry name" value="ZF_RING_1"/>
    <property type="match status" value="1"/>
</dbReference>
<evidence type="ECO:0000256" key="5">
    <source>
        <dbReference type="SAM" id="Coils"/>
    </source>
</evidence>
<dbReference type="VEuPathDB" id="GiardiaDB:SS50377_28334"/>
<keyword evidence="5" id="KW-0175">Coiled coil</keyword>
<feature type="domain" description="RING-type" evidence="6">
    <location>
        <begin position="494"/>
        <end position="531"/>
    </location>
</feature>
<gene>
    <name evidence="7" type="ORF">SS50377_14512</name>
    <name evidence="8" type="ORF">SS50377_28334</name>
</gene>
<proteinExistence type="predicted"/>
<dbReference type="PROSITE" id="PS50089">
    <property type="entry name" value="ZF_RING_2"/>
    <property type="match status" value="1"/>
</dbReference>
<dbReference type="Gene3D" id="3.30.40.10">
    <property type="entry name" value="Zinc/RING finger domain, C3HC4 (zinc finger)"/>
    <property type="match status" value="1"/>
</dbReference>
<evidence type="ECO:0000313" key="7">
    <source>
        <dbReference type="EMBL" id="EST45546.1"/>
    </source>
</evidence>
<evidence type="ECO:0000259" key="6">
    <source>
        <dbReference type="PROSITE" id="PS50089"/>
    </source>
</evidence>
<dbReference type="InterPro" id="IPR001841">
    <property type="entry name" value="Znf_RING"/>
</dbReference>
<feature type="coiled-coil region" evidence="5">
    <location>
        <begin position="388"/>
        <end position="463"/>
    </location>
</feature>